<protein>
    <submittedName>
        <fullName evidence="2">Ser/Thr protein kinase RdoA involved in Cpx stress response, MazF antagonist</fullName>
    </submittedName>
</protein>
<dbReference type="InterPro" id="IPR002575">
    <property type="entry name" value="Aminoglycoside_PTrfase"/>
</dbReference>
<keyword evidence="2" id="KW-0808">Transferase</keyword>
<keyword evidence="2" id="KW-0418">Kinase</keyword>
<dbReference type="Pfam" id="PF01636">
    <property type="entry name" value="APH"/>
    <property type="match status" value="1"/>
</dbReference>
<proteinExistence type="predicted"/>
<dbReference type="OrthoDB" id="2352890at2"/>
<dbReference type="STRING" id="240303.SAMN05421677_11996"/>
<dbReference type="EMBL" id="FNIZ01000019">
    <property type="protein sequence ID" value="SDP47406.1"/>
    <property type="molecule type" value="Genomic_DNA"/>
</dbReference>
<name>A0A1H0T1E1_HALAD</name>
<dbReference type="InterPro" id="IPR051678">
    <property type="entry name" value="AGP_Transferase"/>
</dbReference>
<dbReference type="RefSeq" id="WP_089654105.1">
    <property type="nucleotide sequence ID" value="NZ_FNIZ01000019.1"/>
</dbReference>
<accession>A0A1H0T1E1</accession>
<gene>
    <name evidence="2" type="ORF">SAMN05421677_11996</name>
</gene>
<feature type="domain" description="Aminoglycoside phosphotransferase" evidence="1">
    <location>
        <begin position="29"/>
        <end position="256"/>
    </location>
</feature>
<reference evidence="3" key="1">
    <citation type="submission" date="2016-10" db="EMBL/GenBank/DDBJ databases">
        <authorList>
            <person name="Varghese N."/>
            <person name="Submissions S."/>
        </authorList>
    </citation>
    <scope>NUCLEOTIDE SEQUENCE [LARGE SCALE GENOMIC DNA]</scope>
    <source>
        <strain evidence="3">CGMCC 1.3703</strain>
    </source>
</reference>
<dbReference type="PANTHER" id="PTHR21310">
    <property type="entry name" value="AMINOGLYCOSIDE PHOSPHOTRANSFERASE-RELATED-RELATED"/>
    <property type="match status" value="1"/>
</dbReference>
<evidence type="ECO:0000313" key="3">
    <source>
        <dbReference type="Proteomes" id="UP000198860"/>
    </source>
</evidence>
<evidence type="ECO:0000259" key="1">
    <source>
        <dbReference type="Pfam" id="PF01636"/>
    </source>
</evidence>
<dbReference type="Gene3D" id="3.90.1200.10">
    <property type="match status" value="1"/>
</dbReference>
<dbReference type="Proteomes" id="UP000198860">
    <property type="component" value="Unassembled WGS sequence"/>
</dbReference>
<dbReference type="SUPFAM" id="SSF56112">
    <property type="entry name" value="Protein kinase-like (PK-like)"/>
    <property type="match status" value="1"/>
</dbReference>
<dbReference type="InterPro" id="IPR011009">
    <property type="entry name" value="Kinase-like_dom_sf"/>
</dbReference>
<dbReference type="AlphaFoldDB" id="A0A1H0T1E1"/>
<sequence>MSRRQSDVQWQRLCFHADLGKLVSSPETLTGGLLHRMYLVKTTKGNYAVKILNPEIMKRPEAMKNYMNSEKISNLVSNHIPALPANVINGRIVNETDNQFYMVFDWIKGRSLKHIEIRTTHSKKIGSILADIHKVNFEELNIEYGGINNGHFIEWHSYLEKGQQASAEWVTLLKRNIDKLYEWESKSKKAADVLSSEIVISHRDLDPKNVMWHQGSPVVIDWESAGYITPMQDLIETATYWSTDGRGNINKSRFLAFIEGYIKNSVELCADWERVLETGYLGKLGWLEYNLKRSLKMECSDEDEQKLGSVQVTETIMELQQYENSLPILRDWLSNEQDV</sequence>
<keyword evidence="3" id="KW-1185">Reference proteome</keyword>
<dbReference type="GO" id="GO:0016301">
    <property type="term" value="F:kinase activity"/>
    <property type="evidence" value="ECO:0007669"/>
    <property type="project" value="UniProtKB-KW"/>
</dbReference>
<dbReference type="PANTHER" id="PTHR21310:SF15">
    <property type="entry name" value="AMINOGLYCOSIDE PHOSPHOTRANSFERASE DOMAIN-CONTAINING PROTEIN"/>
    <property type="match status" value="1"/>
</dbReference>
<organism evidence="2 3">
    <name type="scientific">Halobacillus aidingensis</name>
    <dbReference type="NCBI Taxonomy" id="240303"/>
    <lineage>
        <taxon>Bacteria</taxon>
        <taxon>Bacillati</taxon>
        <taxon>Bacillota</taxon>
        <taxon>Bacilli</taxon>
        <taxon>Bacillales</taxon>
        <taxon>Bacillaceae</taxon>
        <taxon>Halobacillus</taxon>
    </lineage>
</organism>
<evidence type="ECO:0000313" key="2">
    <source>
        <dbReference type="EMBL" id="SDP47406.1"/>
    </source>
</evidence>